<dbReference type="SMART" id="SM00382">
    <property type="entry name" value="AAA"/>
    <property type="match status" value="1"/>
</dbReference>
<protein>
    <submittedName>
        <fullName evidence="5">ABC transporter ATP-binding protein</fullName>
    </submittedName>
</protein>
<dbReference type="PANTHER" id="PTHR24220:SF685">
    <property type="entry name" value="ABC TRANSPORTER RELATED"/>
    <property type="match status" value="1"/>
</dbReference>
<dbReference type="InterPro" id="IPR015854">
    <property type="entry name" value="ABC_transpr_LolD-like"/>
</dbReference>
<evidence type="ECO:0000313" key="5">
    <source>
        <dbReference type="EMBL" id="BBX50116.1"/>
    </source>
</evidence>
<dbReference type="GO" id="GO:0005886">
    <property type="term" value="C:plasma membrane"/>
    <property type="evidence" value="ECO:0007669"/>
    <property type="project" value="TreeGrafter"/>
</dbReference>
<dbReference type="InterPro" id="IPR003593">
    <property type="entry name" value="AAA+_ATPase"/>
</dbReference>
<dbReference type="Proteomes" id="UP000466785">
    <property type="component" value="Chromosome"/>
</dbReference>
<name>A0A6N4V3S1_9MYCO</name>
<feature type="compositionally biased region" description="Low complexity" evidence="3">
    <location>
        <begin position="74"/>
        <end position="109"/>
    </location>
</feature>
<accession>A0A6N4V3S1</accession>
<keyword evidence="2 5" id="KW-0067">ATP-binding</keyword>
<dbReference type="Pfam" id="PF00005">
    <property type="entry name" value="ABC_tran"/>
    <property type="match status" value="1"/>
</dbReference>
<feature type="region of interest" description="Disordered" evidence="3">
    <location>
        <begin position="74"/>
        <end position="113"/>
    </location>
</feature>
<dbReference type="RefSeq" id="WP_163672892.1">
    <property type="nucleotide sequence ID" value="NZ_AP022570.1"/>
</dbReference>
<gene>
    <name evidence="5" type="ORF">MPOR_11420</name>
</gene>
<dbReference type="PROSITE" id="PS50893">
    <property type="entry name" value="ABC_TRANSPORTER_2"/>
    <property type="match status" value="1"/>
</dbReference>
<feature type="domain" description="ABC transporter" evidence="4">
    <location>
        <begin position="5"/>
        <end position="249"/>
    </location>
</feature>
<evidence type="ECO:0000259" key="4">
    <source>
        <dbReference type="PROSITE" id="PS50893"/>
    </source>
</evidence>
<dbReference type="InterPro" id="IPR003439">
    <property type="entry name" value="ABC_transporter-like_ATP-bd"/>
</dbReference>
<proteinExistence type="predicted"/>
<evidence type="ECO:0000313" key="6">
    <source>
        <dbReference type="Proteomes" id="UP000466785"/>
    </source>
</evidence>
<dbReference type="GO" id="GO:0005524">
    <property type="term" value="F:ATP binding"/>
    <property type="evidence" value="ECO:0007669"/>
    <property type="project" value="UniProtKB-KW"/>
</dbReference>
<dbReference type="Gene3D" id="3.40.50.300">
    <property type="entry name" value="P-loop containing nucleotide triphosphate hydrolases"/>
    <property type="match status" value="1"/>
</dbReference>
<evidence type="ECO:0000256" key="2">
    <source>
        <dbReference type="ARBA" id="ARBA00022840"/>
    </source>
</evidence>
<dbReference type="GO" id="GO:0022857">
    <property type="term" value="F:transmembrane transporter activity"/>
    <property type="evidence" value="ECO:0007669"/>
    <property type="project" value="TreeGrafter"/>
</dbReference>
<dbReference type="KEGG" id="mpof:MPOR_11420"/>
<evidence type="ECO:0000256" key="3">
    <source>
        <dbReference type="SAM" id="MobiDB-lite"/>
    </source>
</evidence>
<dbReference type="PANTHER" id="PTHR24220">
    <property type="entry name" value="IMPORT ATP-BINDING PROTEIN"/>
    <property type="match status" value="1"/>
</dbReference>
<dbReference type="SUPFAM" id="SSF52540">
    <property type="entry name" value="P-loop containing nucleoside triphosphate hydrolases"/>
    <property type="match status" value="1"/>
</dbReference>
<dbReference type="GO" id="GO:0016887">
    <property type="term" value="F:ATP hydrolysis activity"/>
    <property type="evidence" value="ECO:0007669"/>
    <property type="project" value="InterPro"/>
</dbReference>
<organism evidence="5 6">
    <name type="scientific">Mycolicibacterium poriferae</name>
    <dbReference type="NCBI Taxonomy" id="39694"/>
    <lineage>
        <taxon>Bacteria</taxon>
        <taxon>Bacillati</taxon>
        <taxon>Actinomycetota</taxon>
        <taxon>Actinomycetes</taxon>
        <taxon>Mycobacteriales</taxon>
        <taxon>Mycobacteriaceae</taxon>
        <taxon>Mycolicibacterium</taxon>
    </lineage>
</organism>
<reference evidence="5 6" key="1">
    <citation type="journal article" date="2019" name="Emerg. Microbes Infect.">
        <title>Comprehensive subspecies identification of 175 nontuberculous mycobacteria species based on 7547 genomic profiles.</title>
        <authorList>
            <person name="Matsumoto Y."/>
            <person name="Kinjo T."/>
            <person name="Motooka D."/>
            <person name="Nabeya D."/>
            <person name="Jung N."/>
            <person name="Uechi K."/>
            <person name="Horii T."/>
            <person name="Iida T."/>
            <person name="Fujita J."/>
            <person name="Nakamura S."/>
        </authorList>
    </citation>
    <scope>NUCLEOTIDE SEQUENCE [LARGE SCALE GENOMIC DNA]</scope>
    <source>
        <strain evidence="5 6">JCM 12603</strain>
    </source>
</reference>
<dbReference type="AlphaFoldDB" id="A0A6N4V3S1"/>
<sequence length="252" mass="24988">MTGDLHATGLTVRFGGRTVLDGVDLTAPAGAITGVTGASGSGKTTLLRVLAGLQRPHAGAIRYAAASASGASTSASASGASTSASASGASNSASASGASNPASGSASGPPRGSVALLAQHPRLVCNPRWTLRQLIDEPLAIRAGRGFRSSAEQTADRVGLDTALLERYPGQVSDGQLQRACLGRVLTQGDGGPLVVLCDEPTAMLDPIATSSVVSLLRDMAGTGSTIVLVSHDPALIDALTESALALPTPLG</sequence>
<keyword evidence="1" id="KW-0547">Nucleotide-binding</keyword>
<keyword evidence="6" id="KW-1185">Reference proteome</keyword>
<dbReference type="InterPro" id="IPR027417">
    <property type="entry name" value="P-loop_NTPase"/>
</dbReference>
<evidence type="ECO:0000256" key="1">
    <source>
        <dbReference type="ARBA" id="ARBA00022741"/>
    </source>
</evidence>
<dbReference type="EMBL" id="AP022570">
    <property type="protein sequence ID" value="BBX50116.1"/>
    <property type="molecule type" value="Genomic_DNA"/>
</dbReference>